<keyword evidence="3" id="KW-1185">Reference proteome</keyword>
<dbReference type="EMBL" id="JACHJJ010000001">
    <property type="protein sequence ID" value="MBB5961324.1"/>
    <property type="molecule type" value="Genomic_DNA"/>
</dbReference>
<evidence type="ECO:0000313" key="3">
    <source>
        <dbReference type="Proteomes" id="UP000562352"/>
    </source>
</evidence>
<feature type="region of interest" description="Disordered" evidence="1">
    <location>
        <begin position="1"/>
        <end position="123"/>
    </location>
</feature>
<feature type="compositionally biased region" description="Basic and acidic residues" evidence="1">
    <location>
        <begin position="1"/>
        <end position="30"/>
    </location>
</feature>
<feature type="compositionally biased region" description="Gly residues" evidence="1">
    <location>
        <begin position="114"/>
        <end position="123"/>
    </location>
</feature>
<proteinExistence type="predicted"/>
<sequence>MSETPRHVRERAEERTGEGASERAGEEASKAARTGGSARQMEQPDAKRVADAEAAPEQEPKGSELVGREDDNELEGDPERMVASQRLWDGSLATSRLDEAMPRGQDEDPAGAPDPGGRGGGTA</sequence>
<gene>
    <name evidence="2" type="ORF">FHS22_000562</name>
</gene>
<organism evidence="2 3">
    <name type="scientific">Planomonospora venezuelensis</name>
    <dbReference type="NCBI Taxonomy" id="1999"/>
    <lineage>
        <taxon>Bacteria</taxon>
        <taxon>Bacillati</taxon>
        <taxon>Actinomycetota</taxon>
        <taxon>Actinomycetes</taxon>
        <taxon>Streptosporangiales</taxon>
        <taxon>Streptosporangiaceae</taxon>
        <taxon>Planomonospora</taxon>
    </lineage>
</organism>
<feature type="compositionally biased region" description="Basic and acidic residues" evidence="1">
    <location>
        <begin position="42"/>
        <end position="51"/>
    </location>
</feature>
<dbReference type="Proteomes" id="UP000562352">
    <property type="component" value="Unassembled WGS sequence"/>
</dbReference>
<evidence type="ECO:0000313" key="2">
    <source>
        <dbReference type="EMBL" id="MBB5961324.1"/>
    </source>
</evidence>
<name>A0A841CYD8_PLAVE</name>
<feature type="compositionally biased region" description="Basic and acidic residues" evidence="1">
    <location>
        <begin position="58"/>
        <end position="69"/>
    </location>
</feature>
<dbReference type="AlphaFoldDB" id="A0A841CYD8"/>
<reference evidence="2 3" key="1">
    <citation type="submission" date="2020-08" db="EMBL/GenBank/DDBJ databases">
        <title>Genomic Encyclopedia of Type Strains, Phase III (KMG-III): the genomes of soil and plant-associated and newly described type strains.</title>
        <authorList>
            <person name="Whitman W."/>
        </authorList>
    </citation>
    <scope>NUCLEOTIDE SEQUENCE [LARGE SCALE GENOMIC DNA]</scope>
    <source>
        <strain evidence="2 3">CECT 3303</strain>
    </source>
</reference>
<protein>
    <submittedName>
        <fullName evidence="2">Uncharacterized protein</fullName>
    </submittedName>
</protein>
<feature type="compositionally biased region" description="Basic and acidic residues" evidence="1">
    <location>
        <begin position="96"/>
        <end position="106"/>
    </location>
</feature>
<accession>A0A841CYD8</accession>
<dbReference type="RefSeq" id="WP_184938043.1">
    <property type="nucleotide sequence ID" value="NZ_BAAAWZ010000001.1"/>
</dbReference>
<evidence type="ECO:0000256" key="1">
    <source>
        <dbReference type="SAM" id="MobiDB-lite"/>
    </source>
</evidence>
<comment type="caution">
    <text evidence="2">The sequence shown here is derived from an EMBL/GenBank/DDBJ whole genome shotgun (WGS) entry which is preliminary data.</text>
</comment>